<dbReference type="InterPro" id="IPR010998">
    <property type="entry name" value="Integrase_recombinase_N"/>
</dbReference>
<organism evidence="2 3">
    <name type="scientific">Streptomyces eurythermus</name>
    <dbReference type="NCBI Taxonomy" id="42237"/>
    <lineage>
        <taxon>Bacteria</taxon>
        <taxon>Bacillati</taxon>
        <taxon>Actinomycetota</taxon>
        <taxon>Actinomycetes</taxon>
        <taxon>Kitasatosporales</taxon>
        <taxon>Streptomycetaceae</taxon>
        <taxon>Streptomyces</taxon>
    </lineage>
</organism>
<evidence type="ECO:0000256" key="1">
    <source>
        <dbReference type="ARBA" id="ARBA00023125"/>
    </source>
</evidence>
<keyword evidence="1" id="KW-0238">DNA-binding</keyword>
<dbReference type="Proteomes" id="UP001603418">
    <property type="component" value="Unassembled WGS sequence"/>
</dbReference>
<evidence type="ECO:0000313" key="3">
    <source>
        <dbReference type="Proteomes" id="UP001603418"/>
    </source>
</evidence>
<comment type="caution">
    <text evidence="2">The sequence shown here is derived from an EMBL/GenBank/DDBJ whole genome shotgun (WGS) entry which is preliminary data.</text>
</comment>
<accession>A0ABW6Z8P7</accession>
<dbReference type="EMBL" id="JBICBM010000023">
    <property type="protein sequence ID" value="MFF9886779.1"/>
    <property type="molecule type" value="Genomic_DNA"/>
</dbReference>
<name>A0ABW6Z8P7_9ACTN</name>
<gene>
    <name evidence="2" type="ORF">ACF1HC_35105</name>
</gene>
<proteinExistence type="predicted"/>
<dbReference type="RefSeq" id="WP_051816141.1">
    <property type="nucleotide sequence ID" value="NZ_JBFACJ010000030.1"/>
</dbReference>
<dbReference type="SUPFAM" id="SSF56349">
    <property type="entry name" value="DNA breaking-rejoining enzymes"/>
    <property type="match status" value="1"/>
</dbReference>
<sequence>MADRTTIAAGIRISTDIEHRPDRPAPYRARVRWFDPTTERRQSISEGSNSEEEAQEWLQAIIQAARTGLTPSTATMTPAECGEANMGLALRGVEPKTLNPYLAGWRKRVVPAVGHLAVRLIINGVVDRTVQNRIADAPSRQTVKNIIAVLVRGMEQSVRVSIVSVNPARVTGRQKHHKPAEEELRGPRAPALPDWDSLIHLADAPVAASRDQYRGCGDVVVFAARAAARIGKVSGCRVQDIDTDQWIRTVRRQARPAPGGLTDKGTKGKRARTVHTVVLRDATHGDDVVIRLGYEHLRRIAGRGSLMTR</sequence>
<dbReference type="Gene3D" id="1.10.150.130">
    <property type="match status" value="1"/>
</dbReference>
<reference evidence="2 3" key="1">
    <citation type="submission" date="2024-10" db="EMBL/GenBank/DDBJ databases">
        <title>The Natural Products Discovery Center: Release of the First 8490 Sequenced Strains for Exploring Actinobacteria Biosynthetic Diversity.</title>
        <authorList>
            <person name="Kalkreuter E."/>
            <person name="Kautsar S.A."/>
            <person name="Yang D."/>
            <person name="Bader C.D."/>
            <person name="Teijaro C.N."/>
            <person name="Fluegel L."/>
            <person name="Davis C.M."/>
            <person name="Simpson J.R."/>
            <person name="Lauterbach L."/>
            <person name="Steele A.D."/>
            <person name="Gui C."/>
            <person name="Meng S."/>
            <person name="Li G."/>
            <person name="Viehrig K."/>
            <person name="Ye F."/>
            <person name="Su P."/>
            <person name="Kiefer A.F."/>
            <person name="Nichols A."/>
            <person name="Cepeda A.J."/>
            <person name="Yan W."/>
            <person name="Fan B."/>
            <person name="Jiang Y."/>
            <person name="Adhikari A."/>
            <person name="Zheng C.-J."/>
            <person name="Schuster L."/>
            <person name="Cowan T.M."/>
            <person name="Smanski M.J."/>
            <person name="Chevrette M.G."/>
            <person name="De Carvalho L.P.S."/>
            <person name="Shen B."/>
        </authorList>
    </citation>
    <scope>NUCLEOTIDE SEQUENCE [LARGE SCALE GENOMIC DNA]</scope>
    <source>
        <strain evidence="2 3">NPDC013366</strain>
    </source>
</reference>
<keyword evidence="3" id="KW-1185">Reference proteome</keyword>
<dbReference type="InterPro" id="IPR011010">
    <property type="entry name" value="DNA_brk_join_enz"/>
</dbReference>
<protein>
    <submittedName>
        <fullName evidence="2">Site-specific integrase</fullName>
    </submittedName>
</protein>
<evidence type="ECO:0000313" key="2">
    <source>
        <dbReference type="EMBL" id="MFF9886779.1"/>
    </source>
</evidence>